<gene>
    <name evidence="2" type="primary">Cnig_chr_V.g17107</name>
    <name evidence="2" type="ORF">B9Z55_017107</name>
</gene>
<feature type="compositionally biased region" description="Acidic residues" evidence="1">
    <location>
        <begin position="428"/>
        <end position="438"/>
    </location>
</feature>
<dbReference type="EMBL" id="PDUG01000005">
    <property type="protein sequence ID" value="PIC23388.1"/>
    <property type="molecule type" value="Genomic_DNA"/>
</dbReference>
<feature type="region of interest" description="Disordered" evidence="1">
    <location>
        <begin position="30"/>
        <end position="52"/>
    </location>
</feature>
<feature type="region of interest" description="Disordered" evidence="1">
    <location>
        <begin position="74"/>
        <end position="105"/>
    </location>
</feature>
<comment type="caution">
    <text evidence="2">The sequence shown here is derived from an EMBL/GenBank/DDBJ whole genome shotgun (WGS) entry which is preliminary data.</text>
</comment>
<dbReference type="OrthoDB" id="10553391at2759"/>
<proteinExistence type="predicted"/>
<dbReference type="AlphaFoldDB" id="A0A2G5T844"/>
<feature type="compositionally biased region" description="Low complexity" evidence="1">
    <location>
        <begin position="31"/>
        <end position="42"/>
    </location>
</feature>
<feature type="compositionally biased region" description="Basic and acidic residues" evidence="1">
    <location>
        <begin position="77"/>
        <end position="105"/>
    </location>
</feature>
<feature type="compositionally biased region" description="Basic and acidic residues" evidence="1">
    <location>
        <begin position="413"/>
        <end position="427"/>
    </location>
</feature>
<sequence>MFTVRQLSVEYNVTPILQKFASSFHNDFRVTPSSTSSTKMSSGAPKLPIEDVEGEDDDVGFMYEGLVRCLTSQEVEEDRRRDVSRREKEKTRQQKLKAQDMRSEMEHPVVEQIVMEQPVMPMEVHQMQVIVAEDQEDDDEFIDVGSPPPMPDEYLPTYNALLERERLRKEECTMSFLNENPGYLQALLDPRAEGQPASAVESPEVNPASIWETSVIFPIAPTYPLPVWNYFTALSMGQYVVLPTGGIPPVLVTSGTSLLGNPVSTMSVIPDQDAPLDLSPGVGQNDQEFTAEVSDVEYDVGQDDLQRLRLLSWLFDDYEGVGEAEENGMLTEAEAVDDKNEDAVDVAPMLQKAPMDLKDVQRDASFEELREIIEDALEDVQAAEDSSSKRLKESFENVEVKALDEGIKKTLEDVRGKSSEAPPKEVTEDVPEATEYEESGTLNDTNPVALIVAAPHIEEPEPQPGPAPPEQLQGILAVRMGQIRADRARPYILVSRIPENYNDFLEKKRPIRKPFGALHSANLGGKPKTITSIDFQKERNNLKRIIEIKIWPVWLCSTFDARVACIPLY</sequence>
<organism evidence="2 3">
    <name type="scientific">Caenorhabditis nigoni</name>
    <dbReference type="NCBI Taxonomy" id="1611254"/>
    <lineage>
        <taxon>Eukaryota</taxon>
        <taxon>Metazoa</taxon>
        <taxon>Ecdysozoa</taxon>
        <taxon>Nematoda</taxon>
        <taxon>Chromadorea</taxon>
        <taxon>Rhabditida</taxon>
        <taxon>Rhabditina</taxon>
        <taxon>Rhabditomorpha</taxon>
        <taxon>Rhabditoidea</taxon>
        <taxon>Rhabditidae</taxon>
        <taxon>Peloderinae</taxon>
        <taxon>Caenorhabditis</taxon>
    </lineage>
</organism>
<evidence type="ECO:0000256" key="1">
    <source>
        <dbReference type="SAM" id="MobiDB-lite"/>
    </source>
</evidence>
<name>A0A2G5T844_9PELO</name>
<feature type="region of interest" description="Disordered" evidence="1">
    <location>
        <begin position="413"/>
        <end position="440"/>
    </location>
</feature>
<reference evidence="3" key="1">
    <citation type="submission" date="2017-10" db="EMBL/GenBank/DDBJ databases">
        <title>Rapid genome shrinkage in a self-fertile nematode reveals novel sperm competition proteins.</title>
        <authorList>
            <person name="Yin D."/>
            <person name="Schwarz E.M."/>
            <person name="Thomas C.G."/>
            <person name="Felde R.L."/>
            <person name="Korf I.F."/>
            <person name="Cutter A.D."/>
            <person name="Schartner C.M."/>
            <person name="Ralston E.J."/>
            <person name="Meyer B.J."/>
            <person name="Haag E.S."/>
        </authorList>
    </citation>
    <scope>NUCLEOTIDE SEQUENCE [LARGE SCALE GENOMIC DNA]</scope>
    <source>
        <strain evidence="3">JU1422</strain>
    </source>
</reference>
<evidence type="ECO:0000313" key="3">
    <source>
        <dbReference type="Proteomes" id="UP000230233"/>
    </source>
</evidence>
<accession>A0A2G5T844</accession>
<dbReference type="Proteomes" id="UP000230233">
    <property type="component" value="Chromosome V"/>
</dbReference>
<keyword evidence="3" id="KW-1185">Reference proteome</keyword>
<dbReference type="STRING" id="1611254.A0A2G5T844"/>
<protein>
    <submittedName>
        <fullName evidence="2">Uncharacterized protein</fullName>
    </submittedName>
</protein>
<evidence type="ECO:0000313" key="2">
    <source>
        <dbReference type="EMBL" id="PIC23388.1"/>
    </source>
</evidence>